<feature type="chain" id="PRO_5045405944" evidence="9">
    <location>
        <begin position="33"/>
        <end position="644"/>
    </location>
</feature>
<keyword evidence="7" id="KW-0865">Zymogen</keyword>
<dbReference type="InterPro" id="IPR030400">
    <property type="entry name" value="Sedolisin_dom"/>
</dbReference>
<evidence type="ECO:0000256" key="8">
    <source>
        <dbReference type="PROSITE-ProRule" id="PRU01032"/>
    </source>
</evidence>
<evidence type="ECO:0000313" key="11">
    <source>
        <dbReference type="EMBL" id="MCQ8240778.1"/>
    </source>
</evidence>
<dbReference type="GO" id="GO:0006508">
    <property type="term" value="P:proteolysis"/>
    <property type="evidence" value="ECO:0007669"/>
    <property type="project" value="UniProtKB-KW"/>
</dbReference>
<evidence type="ECO:0000256" key="2">
    <source>
        <dbReference type="ARBA" id="ARBA00022670"/>
    </source>
</evidence>
<reference evidence="11 12" key="1">
    <citation type="submission" date="2022-06" db="EMBL/GenBank/DDBJ databases">
        <title>Rhizosaccharibacter gen. nov. sp. nov. KSS12, endophytic bacteria isolated from sugarcane.</title>
        <authorList>
            <person name="Pitiwittayakul N."/>
        </authorList>
    </citation>
    <scope>NUCLEOTIDE SEQUENCE [LARGE SCALE GENOMIC DNA]</scope>
    <source>
        <strain evidence="11 12">KSS12</strain>
    </source>
</reference>
<dbReference type="EMBL" id="JAMZEJ010000004">
    <property type="protein sequence ID" value="MCQ8240778.1"/>
    <property type="molecule type" value="Genomic_DNA"/>
</dbReference>
<dbReference type="Gene3D" id="3.40.50.200">
    <property type="entry name" value="Peptidase S8/S53 domain"/>
    <property type="match status" value="1"/>
</dbReference>
<feature type="active site" description="Charge relay system" evidence="8">
    <location>
        <position position="545"/>
    </location>
</feature>
<comment type="caution">
    <text evidence="11">The sequence shown here is derived from an EMBL/GenBank/DDBJ whole genome shotgun (WGS) entry which is preliminary data.</text>
</comment>
<accession>A0ABT1VYP8</accession>
<dbReference type="Proteomes" id="UP001524547">
    <property type="component" value="Unassembled WGS sequence"/>
</dbReference>
<dbReference type="Pfam" id="PF09286">
    <property type="entry name" value="Pro-kuma_activ"/>
    <property type="match status" value="1"/>
</dbReference>
<evidence type="ECO:0000256" key="9">
    <source>
        <dbReference type="SAM" id="SignalP"/>
    </source>
</evidence>
<dbReference type="InterPro" id="IPR000209">
    <property type="entry name" value="Peptidase_S8/S53_dom"/>
</dbReference>
<feature type="domain" description="Peptidase S53" evidence="10">
    <location>
        <begin position="210"/>
        <end position="633"/>
    </location>
</feature>
<evidence type="ECO:0000256" key="5">
    <source>
        <dbReference type="ARBA" id="ARBA00022825"/>
    </source>
</evidence>
<dbReference type="PANTHER" id="PTHR14218:SF15">
    <property type="entry name" value="TRIPEPTIDYL-PEPTIDASE 1"/>
    <property type="match status" value="1"/>
</dbReference>
<dbReference type="Pfam" id="PF00082">
    <property type="entry name" value="Peptidase_S8"/>
    <property type="match status" value="1"/>
</dbReference>
<keyword evidence="3" id="KW-0479">Metal-binding</keyword>
<dbReference type="SMART" id="SM00944">
    <property type="entry name" value="Pro-kuma_activ"/>
    <property type="match status" value="1"/>
</dbReference>
<comment type="cofactor">
    <cofactor evidence="1">
        <name>Ca(2+)</name>
        <dbReference type="ChEBI" id="CHEBI:29108"/>
    </cofactor>
</comment>
<evidence type="ECO:0000256" key="4">
    <source>
        <dbReference type="ARBA" id="ARBA00022801"/>
    </source>
</evidence>
<gene>
    <name evidence="11" type="ORF">NFI88_08005</name>
</gene>
<keyword evidence="9" id="KW-0732">Signal</keyword>
<keyword evidence="4 8" id="KW-0378">Hydrolase</keyword>
<dbReference type="InterPro" id="IPR036852">
    <property type="entry name" value="Peptidase_S8/S53_dom_sf"/>
</dbReference>
<dbReference type="CDD" id="cd11377">
    <property type="entry name" value="Pro-peptidase_S53"/>
    <property type="match status" value="1"/>
</dbReference>
<dbReference type="GO" id="GO:0008233">
    <property type="term" value="F:peptidase activity"/>
    <property type="evidence" value="ECO:0007669"/>
    <property type="project" value="UniProtKB-KW"/>
</dbReference>
<evidence type="ECO:0000259" key="10">
    <source>
        <dbReference type="PROSITE" id="PS51695"/>
    </source>
</evidence>
<evidence type="ECO:0000256" key="3">
    <source>
        <dbReference type="ARBA" id="ARBA00022723"/>
    </source>
</evidence>
<dbReference type="SUPFAM" id="SSF52743">
    <property type="entry name" value="Subtilisin-like"/>
    <property type="match status" value="1"/>
</dbReference>
<proteinExistence type="predicted"/>
<keyword evidence="5 8" id="KW-0720">Serine protease</keyword>
<keyword evidence="2 8" id="KW-0645">Protease</keyword>
<keyword evidence="12" id="KW-1185">Reference proteome</keyword>
<evidence type="ECO:0000313" key="12">
    <source>
        <dbReference type="Proteomes" id="UP001524547"/>
    </source>
</evidence>
<dbReference type="InterPro" id="IPR015366">
    <property type="entry name" value="S53_propep"/>
</dbReference>
<protein>
    <submittedName>
        <fullName evidence="11">Protease pro-enzyme activation domain-containing protein</fullName>
    </submittedName>
</protein>
<dbReference type="PROSITE" id="PS51695">
    <property type="entry name" value="SEDOLISIN"/>
    <property type="match status" value="1"/>
</dbReference>
<keyword evidence="6" id="KW-0106">Calcium</keyword>
<organism evidence="11 12">
    <name type="scientific">Rhizosaccharibacter radicis</name>
    <dbReference type="NCBI Taxonomy" id="2782605"/>
    <lineage>
        <taxon>Bacteria</taxon>
        <taxon>Pseudomonadati</taxon>
        <taxon>Pseudomonadota</taxon>
        <taxon>Alphaproteobacteria</taxon>
        <taxon>Acetobacterales</taxon>
        <taxon>Acetobacteraceae</taxon>
        <taxon>Rhizosaccharibacter</taxon>
    </lineage>
</organism>
<comment type="caution">
    <text evidence="8">Lacks conserved residue(s) required for the propagation of feature annotation.</text>
</comment>
<evidence type="ECO:0000256" key="7">
    <source>
        <dbReference type="ARBA" id="ARBA00023145"/>
    </source>
</evidence>
<dbReference type="InterPro" id="IPR050819">
    <property type="entry name" value="Tripeptidyl-peptidase_I"/>
</dbReference>
<feature type="active site" description="Charge relay system" evidence="8">
    <location>
        <position position="289"/>
    </location>
</feature>
<name>A0ABT1VYP8_9PROT</name>
<feature type="active site" description="Charge relay system" evidence="8">
    <location>
        <position position="293"/>
    </location>
</feature>
<evidence type="ECO:0000256" key="1">
    <source>
        <dbReference type="ARBA" id="ARBA00001913"/>
    </source>
</evidence>
<dbReference type="RefSeq" id="WP_422919513.1">
    <property type="nucleotide sequence ID" value="NZ_JAMZEJ010000004.1"/>
</dbReference>
<sequence length="644" mass="66890">MSDAVKKRRRKPLFRLLAGLATLGAAAGTAHAVPLATGAALADAQGVSFDVVLPLRDKAGLDALVTALHDPASPSYHRWLTPQQFAQRFGPDAAALHGAADALRAKGLTVEEGVRSLHVTGSAGSVGRTLSTSLALARLPSGRAHLAATSTPVLPKAVSEAGGVVLNFARSVREAHTFARRVQNGPLKIGPDNRTSTTGGYWYGDLKQAYQYPSYQSFVRTASGKVQRLDGTGTTIGILMSADVLDSDVDLVFNHEHFTANSGQAANPKLFKRVYVNGGAGTDSPAADEAALDVQEALTGAPGSHVILYDIPDLSDDNIMSGYMRIVDDNEADIVSSSFGGCELAYTAAYNQGTDYTYILDLEHELFEQGNAQGISFLASSGDEAGLECPTPNYVVNGAPGVFVPSVSVPAADPNVTAVGGTNVVTRHIAGSLDSTYVSENAFSDPEVPYDPYDLGANVSGGSWGAGGGVSSYFRKPLYQVATNTGSGKMRALPDIGMQVGGCPGGLSVLPCNGGNNPLNGSGNTDRSYVIVAIDGAFYGLIGTSVSSPELAGASALLVERYGRVGNLNNWIYLAGTAQTLSGGYLPALNLFHRNIPGYNGVVTNRTPGPNWNYTTGNGTPVVYKFVGSADTKPAGLPQSASNP</sequence>
<dbReference type="PANTHER" id="PTHR14218">
    <property type="entry name" value="PROTEASE S8 TRIPEPTIDYL PEPTIDASE I CLN2"/>
    <property type="match status" value="1"/>
</dbReference>
<feature type="signal peptide" evidence="9">
    <location>
        <begin position="1"/>
        <end position="32"/>
    </location>
</feature>
<evidence type="ECO:0000256" key="6">
    <source>
        <dbReference type="ARBA" id="ARBA00022837"/>
    </source>
</evidence>
<dbReference type="SUPFAM" id="SSF54897">
    <property type="entry name" value="Protease propeptides/inhibitors"/>
    <property type="match status" value="1"/>
</dbReference>